<dbReference type="Pfam" id="PF04205">
    <property type="entry name" value="FMN_bind"/>
    <property type="match status" value="1"/>
</dbReference>
<evidence type="ECO:0000259" key="1">
    <source>
        <dbReference type="SMART" id="SM00900"/>
    </source>
</evidence>
<dbReference type="EMBL" id="UOFE01000036">
    <property type="protein sequence ID" value="VAW53987.1"/>
    <property type="molecule type" value="Genomic_DNA"/>
</dbReference>
<dbReference type="SMART" id="SM00900">
    <property type="entry name" value="FMN_bind"/>
    <property type="match status" value="1"/>
</dbReference>
<proteinExistence type="predicted"/>
<evidence type="ECO:0000313" key="2">
    <source>
        <dbReference type="EMBL" id="VAW53987.1"/>
    </source>
</evidence>
<gene>
    <name evidence="2" type="ORF">MNBD_GAMMA05-1626</name>
</gene>
<name>A0A3B0WTK5_9ZZZZ</name>
<sequence length="174" mass="20310">MKKRFALNLILLLSMLSTPPTFAGGVYQQPADFILQAFNDEPPKPAILWLKKDLKKQITKILDHKYKGLRIRYWKKNKMSAWILEEIGKEKLITVGIVINNQMIERVKILAFRESRGWEVRHDFFTNQFKKAKLKTNHQLNLNIDNISGATLSVRAIRKLARISLLLDQEINKK</sequence>
<reference evidence="2" key="1">
    <citation type="submission" date="2018-06" db="EMBL/GenBank/DDBJ databases">
        <authorList>
            <person name="Zhirakovskaya E."/>
        </authorList>
    </citation>
    <scope>NUCLEOTIDE SEQUENCE</scope>
</reference>
<dbReference type="AlphaFoldDB" id="A0A3B0WTK5"/>
<protein>
    <recommendedName>
        <fullName evidence="1">FMN-binding domain-containing protein</fullName>
    </recommendedName>
</protein>
<dbReference type="InterPro" id="IPR007329">
    <property type="entry name" value="FMN-bd"/>
</dbReference>
<feature type="domain" description="FMN-binding" evidence="1">
    <location>
        <begin position="88"/>
        <end position="168"/>
    </location>
</feature>
<accession>A0A3B0WTK5</accession>
<dbReference type="GO" id="GO:0010181">
    <property type="term" value="F:FMN binding"/>
    <property type="evidence" value="ECO:0007669"/>
    <property type="project" value="InterPro"/>
</dbReference>
<organism evidence="2">
    <name type="scientific">hydrothermal vent metagenome</name>
    <dbReference type="NCBI Taxonomy" id="652676"/>
    <lineage>
        <taxon>unclassified sequences</taxon>
        <taxon>metagenomes</taxon>
        <taxon>ecological metagenomes</taxon>
    </lineage>
</organism>
<dbReference type="GO" id="GO:0016020">
    <property type="term" value="C:membrane"/>
    <property type="evidence" value="ECO:0007669"/>
    <property type="project" value="InterPro"/>
</dbReference>